<accession>A0A0C2RTW6</accession>
<dbReference type="GO" id="GO:0003684">
    <property type="term" value="F:damaged DNA binding"/>
    <property type="evidence" value="ECO:0007669"/>
    <property type="project" value="InterPro"/>
</dbReference>
<organism evidence="2 3">
    <name type="scientific">Jeotgalibacillus soli</name>
    <dbReference type="NCBI Taxonomy" id="889306"/>
    <lineage>
        <taxon>Bacteria</taxon>
        <taxon>Bacillati</taxon>
        <taxon>Bacillota</taxon>
        <taxon>Bacilli</taxon>
        <taxon>Bacillales</taxon>
        <taxon>Caryophanaceae</taxon>
        <taxon>Jeotgalibacillus</taxon>
    </lineage>
</organism>
<dbReference type="InterPro" id="IPR017961">
    <property type="entry name" value="DNA_pol_Y-fam_little_finger"/>
</dbReference>
<proteinExistence type="predicted"/>
<name>A0A0C2RTW6_9BACL</name>
<comment type="caution">
    <text evidence="2">The sequence shown here is derived from an EMBL/GenBank/DDBJ whole genome shotgun (WGS) entry which is preliminary data.</text>
</comment>
<dbReference type="PATRIC" id="fig|889306.3.peg.2741"/>
<keyword evidence="3" id="KW-1185">Reference proteome</keyword>
<evidence type="ECO:0000313" key="2">
    <source>
        <dbReference type="EMBL" id="KIL45184.1"/>
    </source>
</evidence>
<dbReference type="GO" id="GO:0006281">
    <property type="term" value="P:DNA repair"/>
    <property type="evidence" value="ECO:0007669"/>
    <property type="project" value="InterPro"/>
</dbReference>
<dbReference type="Gene3D" id="3.30.1490.100">
    <property type="entry name" value="DNA polymerase, Y-family, little finger domain"/>
    <property type="match status" value="1"/>
</dbReference>
<gene>
    <name evidence="2" type="ORF">KP78_27280</name>
</gene>
<evidence type="ECO:0000259" key="1">
    <source>
        <dbReference type="Pfam" id="PF11799"/>
    </source>
</evidence>
<reference evidence="2 3" key="1">
    <citation type="submission" date="2015-01" db="EMBL/GenBank/DDBJ databases">
        <title>Genome sequencing of Jeotgalibacillus soli.</title>
        <authorList>
            <person name="Goh K.M."/>
            <person name="Chan K.-G."/>
            <person name="Yaakop A.S."/>
            <person name="Ee R."/>
            <person name="Gan H.M."/>
            <person name="Chan C.S."/>
        </authorList>
    </citation>
    <scope>NUCLEOTIDE SEQUENCE [LARGE SCALE GENOMIC DNA]</scope>
    <source>
        <strain evidence="2 3">P9</strain>
    </source>
</reference>
<evidence type="ECO:0000313" key="3">
    <source>
        <dbReference type="Proteomes" id="UP000031938"/>
    </source>
</evidence>
<sequence length="152" mass="17210">MRDYKDPEEVKRVILEMCEDVAKRARDARKAGRTISLGIGYSKEELGGGFSREKSLETPTNITREIYNVCLLLFKEFYTNKTVRQISITLSNIEKDTNMQLDLFNERKAKEIELGYVMDAIRNKHGSKSLLRAVSYTPAGTAVKRSELIGGA</sequence>
<dbReference type="InterPro" id="IPR036775">
    <property type="entry name" value="DNA_pol_Y-fam_lit_finger_sf"/>
</dbReference>
<dbReference type="SUPFAM" id="SSF100879">
    <property type="entry name" value="Lesion bypass DNA polymerase (Y-family), little finger domain"/>
    <property type="match status" value="1"/>
</dbReference>
<dbReference type="AlphaFoldDB" id="A0A0C2RTW6"/>
<dbReference type="OrthoDB" id="9808813at2"/>
<protein>
    <submittedName>
        <fullName evidence="2">UV-damage repair protein uvrX</fullName>
    </submittedName>
</protein>
<dbReference type="Pfam" id="PF11799">
    <property type="entry name" value="IMS_C"/>
    <property type="match status" value="1"/>
</dbReference>
<dbReference type="STRING" id="889306.KP78_27280"/>
<feature type="domain" description="DNA polymerase Y-family little finger" evidence="1">
    <location>
        <begin position="2"/>
        <end position="103"/>
    </location>
</feature>
<dbReference type="Proteomes" id="UP000031938">
    <property type="component" value="Unassembled WGS sequence"/>
</dbReference>
<dbReference type="EMBL" id="JXRP01000018">
    <property type="protein sequence ID" value="KIL45184.1"/>
    <property type="molecule type" value="Genomic_DNA"/>
</dbReference>